<dbReference type="GO" id="GO:0043565">
    <property type="term" value="F:sequence-specific DNA binding"/>
    <property type="evidence" value="ECO:0007669"/>
    <property type="project" value="InterPro"/>
</dbReference>
<keyword evidence="2" id="KW-0804">Transcription</keyword>
<gene>
    <name evidence="4" type="ORF">KDU71_00795</name>
</gene>
<evidence type="ECO:0000313" key="5">
    <source>
        <dbReference type="Proteomes" id="UP000679220"/>
    </source>
</evidence>
<dbReference type="PANTHER" id="PTHR47893">
    <property type="entry name" value="REGULATORY PROTEIN PCHR"/>
    <property type="match status" value="1"/>
</dbReference>
<evidence type="ECO:0000256" key="2">
    <source>
        <dbReference type="ARBA" id="ARBA00023163"/>
    </source>
</evidence>
<keyword evidence="1" id="KW-0805">Transcription regulation</keyword>
<dbReference type="InterPro" id="IPR018060">
    <property type="entry name" value="HTH_AraC"/>
</dbReference>
<protein>
    <submittedName>
        <fullName evidence="4">Helix-turn-helix transcriptional regulator</fullName>
    </submittedName>
</protein>
<name>A0A941F0G8_9BACT</name>
<sequence length="327" mass="38000">MEQEDQYTLELKEGSVRNYIELLEQTFGGTRTTNAYDYKKGLDKIHISHYNILDDLELALLEVNLSKALNVHRQPDERTDFYHLTFIKEGHIERDYQNKELEDADTTKGLFIHNGLFALSSHYPANLEMRSLSVKFSRKALLQIIPEANDLLQSLFPDDEPRGYHTNALVELENMVRDIYFFEKAAFGSKALVIGRSLELFTQLLGTIKNQQEKNSLNGLHYDDYQRLLDIKHYILSHLDRKLNIEDITNEFGLSDSKLKRDFKALFNSSVYQFYTHAKMDEAYRRLKSGQYTVTQVGFDLGYNSLSKFSEMFKKVKGINPKDVVPL</sequence>
<dbReference type="RefSeq" id="WP_212187987.1">
    <property type="nucleotide sequence ID" value="NZ_JAGTAR010000001.1"/>
</dbReference>
<dbReference type="Pfam" id="PF12833">
    <property type="entry name" value="HTH_18"/>
    <property type="match status" value="1"/>
</dbReference>
<reference evidence="4" key="2">
    <citation type="submission" date="2021-04" db="EMBL/GenBank/DDBJ databases">
        <authorList>
            <person name="Zhang T."/>
            <person name="Zhang Y."/>
            <person name="Lu D."/>
            <person name="Zuo D."/>
            <person name="Du Z."/>
        </authorList>
    </citation>
    <scope>NUCLEOTIDE SEQUENCE</scope>
    <source>
        <strain evidence="4">JR1</strain>
    </source>
</reference>
<dbReference type="InterPro" id="IPR053142">
    <property type="entry name" value="PchR_regulatory_protein"/>
</dbReference>
<dbReference type="PANTHER" id="PTHR47893:SF1">
    <property type="entry name" value="REGULATORY PROTEIN PCHR"/>
    <property type="match status" value="1"/>
</dbReference>
<organism evidence="4 5">
    <name type="scientific">Carboxylicivirga sediminis</name>
    <dbReference type="NCBI Taxonomy" id="2006564"/>
    <lineage>
        <taxon>Bacteria</taxon>
        <taxon>Pseudomonadati</taxon>
        <taxon>Bacteroidota</taxon>
        <taxon>Bacteroidia</taxon>
        <taxon>Marinilabiliales</taxon>
        <taxon>Marinilabiliaceae</taxon>
        <taxon>Carboxylicivirga</taxon>
    </lineage>
</organism>
<reference evidence="4" key="1">
    <citation type="journal article" date="2018" name="Int. J. Syst. Evol. Microbiol.">
        <title>Carboxylicivirga sediminis sp. nov., isolated from coastal sediment.</title>
        <authorList>
            <person name="Wang F.Q."/>
            <person name="Ren L.H."/>
            <person name="Zou R.J."/>
            <person name="Sun Y.Z."/>
            <person name="Liu X.J."/>
            <person name="Jiang F."/>
            <person name="Liu L.J."/>
        </authorList>
    </citation>
    <scope>NUCLEOTIDE SEQUENCE</scope>
    <source>
        <strain evidence="4">JR1</strain>
    </source>
</reference>
<dbReference type="PROSITE" id="PS01124">
    <property type="entry name" value="HTH_ARAC_FAMILY_2"/>
    <property type="match status" value="1"/>
</dbReference>
<evidence type="ECO:0000259" key="3">
    <source>
        <dbReference type="PROSITE" id="PS01124"/>
    </source>
</evidence>
<accession>A0A941F0G8</accession>
<dbReference type="Proteomes" id="UP000679220">
    <property type="component" value="Unassembled WGS sequence"/>
</dbReference>
<dbReference type="InterPro" id="IPR009057">
    <property type="entry name" value="Homeodomain-like_sf"/>
</dbReference>
<keyword evidence="5" id="KW-1185">Reference proteome</keyword>
<dbReference type="SUPFAM" id="SSF46689">
    <property type="entry name" value="Homeodomain-like"/>
    <property type="match status" value="2"/>
</dbReference>
<proteinExistence type="predicted"/>
<feature type="domain" description="HTH araC/xylS-type" evidence="3">
    <location>
        <begin position="229"/>
        <end position="327"/>
    </location>
</feature>
<dbReference type="EMBL" id="JAGTAR010000001">
    <property type="protein sequence ID" value="MBR8534083.1"/>
    <property type="molecule type" value="Genomic_DNA"/>
</dbReference>
<evidence type="ECO:0000256" key="1">
    <source>
        <dbReference type="ARBA" id="ARBA00023015"/>
    </source>
</evidence>
<dbReference type="SMART" id="SM00342">
    <property type="entry name" value="HTH_ARAC"/>
    <property type="match status" value="1"/>
</dbReference>
<dbReference type="GO" id="GO:0003700">
    <property type="term" value="F:DNA-binding transcription factor activity"/>
    <property type="evidence" value="ECO:0007669"/>
    <property type="project" value="InterPro"/>
</dbReference>
<comment type="caution">
    <text evidence="4">The sequence shown here is derived from an EMBL/GenBank/DDBJ whole genome shotgun (WGS) entry which is preliminary data.</text>
</comment>
<dbReference type="AlphaFoldDB" id="A0A941F0G8"/>
<evidence type="ECO:0000313" key="4">
    <source>
        <dbReference type="EMBL" id="MBR8534083.1"/>
    </source>
</evidence>
<dbReference type="Gene3D" id="1.10.10.60">
    <property type="entry name" value="Homeodomain-like"/>
    <property type="match status" value="1"/>
</dbReference>